<evidence type="ECO:0000313" key="2">
    <source>
        <dbReference type="EMBL" id="CAG8674310.1"/>
    </source>
</evidence>
<dbReference type="Proteomes" id="UP000789759">
    <property type="component" value="Unassembled WGS sequence"/>
</dbReference>
<evidence type="ECO:0000256" key="1">
    <source>
        <dbReference type="SAM" id="MobiDB-lite"/>
    </source>
</evidence>
<sequence length="53" mass="6159">MPISEHLLDTKEEMSMESETEQPNNFTKEDETSNTNWKTEALNSTTAHYPLEK</sequence>
<keyword evidence="3" id="KW-1185">Reference proteome</keyword>
<dbReference type="EMBL" id="CAJVQA010008596">
    <property type="protein sequence ID" value="CAG8674310.1"/>
    <property type="molecule type" value="Genomic_DNA"/>
</dbReference>
<name>A0A9N9HHG9_9GLOM</name>
<gene>
    <name evidence="2" type="ORF">CPELLU_LOCUS10440</name>
</gene>
<feature type="non-terminal residue" evidence="2">
    <location>
        <position position="53"/>
    </location>
</feature>
<accession>A0A9N9HHG9</accession>
<comment type="caution">
    <text evidence="2">The sequence shown here is derived from an EMBL/GenBank/DDBJ whole genome shotgun (WGS) entry which is preliminary data.</text>
</comment>
<dbReference type="AlphaFoldDB" id="A0A9N9HHG9"/>
<feature type="compositionally biased region" description="Polar residues" evidence="1">
    <location>
        <begin position="33"/>
        <end position="47"/>
    </location>
</feature>
<organism evidence="2 3">
    <name type="scientific">Cetraspora pellucida</name>
    <dbReference type="NCBI Taxonomy" id="1433469"/>
    <lineage>
        <taxon>Eukaryota</taxon>
        <taxon>Fungi</taxon>
        <taxon>Fungi incertae sedis</taxon>
        <taxon>Mucoromycota</taxon>
        <taxon>Glomeromycotina</taxon>
        <taxon>Glomeromycetes</taxon>
        <taxon>Diversisporales</taxon>
        <taxon>Gigasporaceae</taxon>
        <taxon>Cetraspora</taxon>
    </lineage>
</organism>
<protein>
    <submittedName>
        <fullName evidence="2">17302_t:CDS:1</fullName>
    </submittedName>
</protein>
<feature type="region of interest" description="Disordered" evidence="1">
    <location>
        <begin position="1"/>
        <end position="53"/>
    </location>
</feature>
<proteinExistence type="predicted"/>
<feature type="compositionally biased region" description="Basic and acidic residues" evidence="1">
    <location>
        <begin position="1"/>
        <end position="14"/>
    </location>
</feature>
<reference evidence="2" key="1">
    <citation type="submission" date="2021-06" db="EMBL/GenBank/DDBJ databases">
        <authorList>
            <person name="Kallberg Y."/>
            <person name="Tangrot J."/>
            <person name="Rosling A."/>
        </authorList>
    </citation>
    <scope>NUCLEOTIDE SEQUENCE</scope>
    <source>
        <strain evidence="2">FL966</strain>
    </source>
</reference>
<evidence type="ECO:0000313" key="3">
    <source>
        <dbReference type="Proteomes" id="UP000789759"/>
    </source>
</evidence>